<evidence type="ECO:0000313" key="2">
    <source>
        <dbReference type="EMBL" id="CAB0043031.1"/>
    </source>
</evidence>
<feature type="compositionally biased region" description="Polar residues" evidence="1">
    <location>
        <begin position="180"/>
        <end position="190"/>
    </location>
</feature>
<evidence type="ECO:0000313" key="3">
    <source>
        <dbReference type="Proteomes" id="UP000479190"/>
    </source>
</evidence>
<dbReference type="Proteomes" id="UP000479190">
    <property type="component" value="Unassembled WGS sequence"/>
</dbReference>
<feature type="non-terminal residue" evidence="2">
    <location>
        <position position="1"/>
    </location>
</feature>
<dbReference type="OrthoDB" id="7550700at2759"/>
<feature type="region of interest" description="Disordered" evidence="1">
    <location>
        <begin position="144"/>
        <end position="190"/>
    </location>
</feature>
<reference evidence="2 3" key="1">
    <citation type="submission" date="2020-02" db="EMBL/GenBank/DDBJ databases">
        <authorList>
            <person name="Ferguson B K."/>
        </authorList>
    </citation>
    <scope>NUCLEOTIDE SEQUENCE [LARGE SCALE GENOMIC DNA]</scope>
</reference>
<proteinExistence type="predicted"/>
<gene>
    <name evidence="2" type="ORF">TBRA_LOCUS14619</name>
</gene>
<organism evidence="2 3">
    <name type="scientific">Trichogramma brassicae</name>
    <dbReference type="NCBI Taxonomy" id="86971"/>
    <lineage>
        <taxon>Eukaryota</taxon>
        <taxon>Metazoa</taxon>
        <taxon>Ecdysozoa</taxon>
        <taxon>Arthropoda</taxon>
        <taxon>Hexapoda</taxon>
        <taxon>Insecta</taxon>
        <taxon>Pterygota</taxon>
        <taxon>Neoptera</taxon>
        <taxon>Endopterygota</taxon>
        <taxon>Hymenoptera</taxon>
        <taxon>Apocrita</taxon>
        <taxon>Proctotrupomorpha</taxon>
        <taxon>Chalcidoidea</taxon>
        <taxon>Trichogrammatidae</taxon>
        <taxon>Trichogramma</taxon>
    </lineage>
</organism>
<sequence>WWRCVAAEKETSTCVSNSDRRSSGRNKTFISVETQSIRVIKLHAHSHSPAPSGLFKIAFGDRITQQDDATKAAKTASGAEANIYVGHCDAFASMNSAERRELVHATGLCFNCLRPGHAVRARCPFTFERVRRVERLITPLLHEGARKRAASSHEPGPPAKTRSTSLATREKRWPQGRMAPTTSSPQSRPD</sequence>
<keyword evidence="3" id="KW-1185">Reference proteome</keyword>
<protein>
    <submittedName>
        <fullName evidence="2">Uncharacterized protein</fullName>
    </submittedName>
</protein>
<dbReference type="AlphaFoldDB" id="A0A6H5J6C5"/>
<accession>A0A6H5J6C5</accession>
<evidence type="ECO:0000256" key="1">
    <source>
        <dbReference type="SAM" id="MobiDB-lite"/>
    </source>
</evidence>
<dbReference type="EMBL" id="CADCXV010001260">
    <property type="protein sequence ID" value="CAB0043031.1"/>
    <property type="molecule type" value="Genomic_DNA"/>
</dbReference>
<name>A0A6H5J6C5_9HYME</name>